<evidence type="ECO:0000313" key="2">
    <source>
        <dbReference type="EMBL" id="KAF3324289.1"/>
    </source>
</evidence>
<reference evidence="2" key="1">
    <citation type="submission" date="2020-01" db="EMBL/GenBank/DDBJ databases">
        <title>Genome sequence of Kobresia littledalei, the first chromosome-level genome in the family Cyperaceae.</title>
        <authorList>
            <person name="Qu G."/>
        </authorList>
    </citation>
    <scope>NUCLEOTIDE SEQUENCE</scope>
    <source>
        <strain evidence="2">C.B.Clarke</strain>
        <tissue evidence="2">Leaf</tissue>
    </source>
</reference>
<protein>
    <submittedName>
        <fullName evidence="2">Uncharacterized protein</fullName>
    </submittedName>
</protein>
<dbReference type="Proteomes" id="UP000623129">
    <property type="component" value="Unassembled WGS sequence"/>
</dbReference>
<gene>
    <name evidence="2" type="ORF">FCM35_KLT11756</name>
</gene>
<dbReference type="AlphaFoldDB" id="A0A833QRT6"/>
<accession>A0A833QRT6</accession>
<comment type="caution">
    <text evidence="2">The sequence shown here is derived from an EMBL/GenBank/DDBJ whole genome shotgun (WGS) entry which is preliminary data.</text>
</comment>
<sequence length="96" mass="10671">MAVVLKKAGSLLTQLYLRDCAPSSLRGLFIRGLPVYTYSNVTRKGNDTREEKNVDCQEKNEKKTKEDSVFSASLVVHVRRPQQPPNPSEGSGGKIH</sequence>
<feature type="compositionally biased region" description="Basic and acidic residues" evidence="1">
    <location>
        <begin position="45"/>
        <end position="68"/>
    </location>
</feature>
<proteinExistence type="predicted"/>
<keyword evidence="3" id="KW-1185">Reference proteome</keyword>
<evidence type="ECO:0000256" key="1">
    <source>
        <dbReference type="SAM" id="MobiDB-lite"/>
    </source>
</evidence>
<feature type="region of interest" description="Disordered" evidence="1">
    <location>
        <begin position="45"/>
        <end position="96"/>
    </location>
</feature>
<dbReference type="EMBL" id="SWLB01000022">
    <property type="protein sequence ID" value="KAF3324289.1"/>
    <property type="molecule type" value="Genomic_DNA"/>
</dbReference>
<evidence type="ECO:0000313" key="3">
    <source>
        <dbReference type="Proteomes" id="UP000623129"/>
    </source>
</evidence>
<name>A0A833QRT6_9POAL</name>
<organism evidence="2 3">
    <name type="scientific">Carex littledalei</name>
    <dbReference type="NCBI Taxonomy" id="544730"/>
    <lineage>
        <taxon>Eukaryota</taxon>
        <taxon>Viridiplantae</taxon>
        <taxon>Streptophyta</taxon>
        <taxon>Embryophyta</taxon>
        <taxon>Tracheophyta</taxon>
        <taxon>Spermatophyta</taxon>
        <taxon>Magnoliopsida</taxon>
        <taxon>Liliopsida</taxon>
        <taxon>Poales</taxon>
        <taxon>Cyperaceae</taxon>
        <taxon>Cyperoideae</taxon>
        <taxon>Cariceae</taxon>
        <taxon>Carex</taxon>
        <taxon>Carex subgen. Euthyceras</taxon>
    </lineage>
</organism>